<accession>A0A423JGE0</accession>
<dbReference type="GO" id="GO:0005829">
    <property type="term" value="C:cytosol"/>
    <property type="evidence" value="ECO:0007669"/>
    <property type="project" value="TreeGrafter"/>
</dbReference>
<comment type="caution">
    <text evidence="4">The sequence shown here is derived from an EMBL/GenBank/DDBJ whole genome shotgun (WGS) entry which is preliminary data.</text>
</comment>
<dbReference type="PANTHER" id="PTHR30543:SF21">
    <property type="entry name" value="NAD(P)H-DEPENDENT FMN REDUCTASE LOT6"/>
    <property type="match status" value="1"/>
</dbReference>
<dbReference type="RefSeq" id="WP_123367136.1">
    <property type="nucleotide sequence ID" value="NZ_MOBO01000016.1"/>
</dbReference>
<evidence type="ECO:0000259" key="3">
    <source>
        <dbReference type="Pfam" id="PF03358"/>
    </source>
</evidence>
<name>A0A423JGE0_9PSED</name>
<dbReference type="InterPro" id="IPR050712">
    <property type="entry name" value="NAD(P)H-dep_reductase"/>
</dbReference>
<evidence type="ECO:0000313" key="5">
    <source>
        <dbReference type="Proteomes" id="UP000286351"/>
    </source>
</evidence>
<evidence type="ECO:0000256" key="1">
    <source>
        <dbReference type="ARBA" id="ARBA00001917"/>
    </source>
</evidence>
<organism evidence="4 5">
    <name type="scientific">Pseudomonas brassicacearum</name>
    <dbReference type="NCBI Taxonomy" id="930166"/>
    <lineage>
        <taxon>Bacteria</taxon>
        <taxon>Pseudomonadati</taxon>
        <taxon>Pseudomonadota</taxon>
        <taxon>Gammaproteobacteria</taxon>
        <taxon>Pseudomonadales</taxon>
        <taxon>Pseudomonadaceae</taxon>
        <taxon>Pseudomonas</taxon>
    </lineage>
</organism>
<gene>
    <name evidence="4" type="ORF">BK664_18980</name>
</gene>
<dbReference type="GO" id="GO:0016655">
    <property type="term" value="F:oxidoreductase activity, acting on NAD(P)H, quinone or similar compound as acceptor"/>
    <property type="evidence" value="ECO:0007669"/>
    <property type="project" value="UniProtKB-ARBA"/>
</dbReference>
<dbReference type="SUPFAM" id="SSF52218">
    <property type="entry name" value="Flavoproteins"/>
    <property type="match status" value="1"/>
</dbReference>
<proteinExistence type="predicted"/>
<sequence>MAVRVLAISGSARKGSLNQKLLNVAVQGALAAGAEVTVVSLSDYPLPFFDSELESEQGVPAHALNLQKLFSEHDALLVASPDYNGGYTALLKNTIDWMSRPTPEKVSGLALFANKAAAVISASPGPMGGIRSMLAMRGVLEKLGAVLIPQTFTLGVAHQAFGENDQLSNPQVDSEVKAIGAALVRFSGALRAA</sequence>
<evidence type="ECO:0000313" key="4">
    <source>
        <dbReference type="EMBL" id="RON36788.1"/>
    </source>
</evidence>
<dbReference type="Proteomes" id="UP000286351">
    <property type="component" value="Unassembled WGS sequence"/>
</dbReference>
<evidence type="ECO:0000256" key="2">
    <source>
        <dbReference type="ARBA" id="ARBA00022643"/>
    </source>
</evidence>
<comment type="cofactor">
    <cofactor evidence="1">
        <name>FMN</name>
        <dbReference type="ChEBI" id="CHEBI:58210"/>
    </cofactor>
</comment>
<dbReference type="AlphaFoldDB" id="A0A423JGE0"/>
<dbReference type="GO" id="GO:0010181">
    <property type="term" value="F:FMN binding"/>
    <property type="evidence" value="ECO:0007669"/>
    <property type="project" value="TreeGrafter"/>
</dbReference>
<dbReference type="Gene3D" id="3.40.50.360">
    <property type="match status" value="1"/>
</dbReference>
<dbReference type="InterPro" id="IPR005025">
    <property type="entry name" value="FMN_Rdtase-like_dom"/>
</dbReference>
<protein>
    <submittedName>
        <fullName evidence="4">FMN reductase</fullName>
    </submittedName>
</protein>
<keyword evidence="2" id="KW-0288">FMN</keyword>
<keyword evidence="2" id="KW-0285">Flavoprotein</keyword>
<reference evidence="4 5" key="1">
    <citation type="submission" date="2016-10" db="EMBL/GenBank/DDBJ databases">
        <title>Comparative genome analysis of multiple Pseudomonas spp. focuses on biocontrol and plant growth promoting traits.</title>
        <authorList>
            <person name="Tao X.-Y."/>
            <person name="Taylor C.G."/>
        </authorList>
    </citation>
    <scope>NUCLEOTIDE SEQUENCE [LARGE SCALE GENOMIC DNA]</scope>
    <source>
        <strain evidence="4 5">38D4</strain>
    </source>
</reference>
<feature type="domain" description="NADPH-dependent FMN reductase-like" evidence="3">
    <location>
        <begin position="4"/>
        <end position="158"/>
    </location>
</feature>
<dbReference type="Pfam" id="PF03358">
    <property type="entry name" value="FMN_red"/>
    <property type="match status" value="1"/>
</dbReference>
<dbReference type="InterPro" id="IPR029039">
    <property type="entry name" value="Flavoprotein-like_sf"/>
</dbReference>
<dbReference type="EMBL" id="MOBO01000016">
    <property type="protein sequence ID" value="RON36788.1"/>
    <property type="molecule type" value="Genomic_DNA"/>
</dbReference>
<dbReference type="PANTHER" id="PTHR30543">
    <property type="entry name" value="CHROMATE REDUCTASE"/>
    <property type="match status" value="1"/>
</dbReference>